<organism evidence="2 3">
    <name type="scientific">Gossypium trilobum</name>
    <dbReference type="NCBI Taxonomy" id="34281"/>
    <lineage>
        <taxon>Eukaryota</taxon>
        <taxon>Viridiplantae</taxon>
        <taxon>Streptophyta</taxon>
        <taxon>Embryophyta</taxon>
        <taxon>Tracheophyta</taxon>
        <taxon>Spermatophyta</taxon>
        <taxon>Magnoliopsida</taxon>
        <taxon>eudicotyledons</taxon>
        <taxon>Gunneridae</taxon>
        <taxon>Pentapetalae</taxon>
        <taxon>rosids</taxon>
        <taxon>malvids</taxon>
        <taxon>Malvales</taxon>
        <taxon>Malvaceae</taxon>
        <taxon>Malvoideae</taxon>
        <taxon>Gossypium</taxon>
    </lineage>
</organism>
<evidence type="ECO:0000313" key="3">
    <source>
        <dbReference type="Proteomes" id="UP000593568"/>
    </source>
</evidence>
<dbReference type="PANTHER" id="PTHR35103">
    <property type="entry name" value="OS06G0115700 PROTEIN"/>
    <property type="match status" value="1"/>
</dbReference>
<feature type="compositionally biased region" description="Polar residues" evidence="1">
    <location>
        <begin position="209"/>
        <end position="219"/>
    </location>
</feature>
<keyword evidence="3" id="KW-1185">Reference proteome</keyword>
<dbReference type="PANTHER" id="PTHR35103:SF1">
    <property type="entry name" value="OS06G0115700 PROTEIN"/>
    <property type="match status" value="1"/>
</dbReference>
<proteinExistence type="predicted"/>
<feature type="compositionally biased region" description="Acidic residues" evidence="1">
    <location>
        <begin position="121"/>
        <end position="139"/>
    </location>
</feature>
<dbReference type="Proteomes" id="UP000593568">
    <property type="component" value="Unassembled WGS sequence"/>
</dbReference>
<feature type="compositionally biased region" description="Basic residues" evidence="1">
    <location>
        <begin position="403"/>
        <end position="418"/>
    </location>
</feature>
<evidence type="ECO:0000313" key="2">
    <source>
        <dbReference type="EMBL" id="MBA0781956.1"/>
    </source>
</evidence>
<feature type="region of interest" description="Disordered" evidence="1">
    <location>
        <begin position="176"/>
        <end position="219"/>
    </location>
</feature>
<feature type="region of interest" description="Disordered" evidence="1">
    <location>
        <begin position="401"/>
        <end position="423"/>
    </location>
</feature>
<reference evidence="2 3" key="1">
    <citation type="journal article" date="2019" name="Genome Biol. Evol.">
        <title>Insights into the evolution of the New World diploid cottons (Gossypium, subgenus Houzingenia) based on genome sequencing.</title>
        <authorList>
            <person name="Grover C.E."/>
            <person name="Arick M.A. 2nd"/>
            <person name="Thrash A."/>
            <person name="Conover J.L."/>
            <person name="Sanders W.S."/>
            <person name="Peterson D.G."/>
            <person name="Frelichowski J.E."/>
            <person name="Scheffler J.A."/>
            <person name="Scheffler B.E."/>
            <person name="Wendel J.F."/>
        </authorList>
    </citation>
    <scope>NUCLEOTIDE SEQUENCE [LARGE SCALE GENOMIC DNA]</scope>
    <source>
        <strain evidence="2">8</strain>
        <tissue evidence="2">Leaf</tissue>
    </source>
</reference>
<dbReference type="AlphaFoldDB" id="A0A7J9F9J2"/>
<evidence type="ECO:0000256" key="1">
    <source>
        <dbReference type="SAM" id="MobiDB-lite"/>
    </source>
</evidence>
<protein>
    <submittedName>
        <fullName evidence="2">Uncharacterized protein</fullName>
    </submittedName>
</protein>
<gene>
    <name evidence="2" type="ORF">Gotri_002836</name>
</gene>
<feature type="region of interest" description="Disordered" evidence="1">
    <location>
        <begin position="460"/>
        <end position="479"/>
    </location>
</feature>
<name>A0A7J9F9J2_9ROSI</name>
<sequence length="488" mass="55570">MVVSLGPGKFYGSSLPRPRIYTDTKFNPERVDPPVPVLDPLLSWADEAHWSMGGLSFKRLRLQGRIEGNVKRLKAQRKKLLKDTPDRGLNLKKSLRDDEDDEDVSPPPAPVAVKRRRFLDLNDDNDTESENKGDDDEEVTVAKRKKKRVLRNGAVRKLGDDFERVAKNSGLVSKRERNFSDGIGSDVKKMVEEVNDEPESEEDKKKTEAQSGRSRTSPSVDWNAICEQLLRKWSDRDEMENNLQTIEASTSDVENKQFAPTFNLRLIGGLLMPDKSSNLEHLRIQECVSIEFWPIATFSMSKCHWLFLQRSRCSNSIKSCDSSSVCNVFCRHPKSLMTYTRSTCGEDSRKIDQHSTKSISRCGSIGTISFQRESFLTLKLAVSLDYMDCFRHNDKSYLLPASKRSRQHRRRRPKRGRINLRSGDGDEAGLTFAPFALEDLIAVQPPGQCGESSLQPLTQPRGIHNRWLGHDRSQPRRKETKLVINPDV</sequence>
<comment type="caution">
    <text evidence="2">The sequence shown here is derived from an EMBL/GenBank/DDBJ whole genome shotgun (WGS) entry which is preliminary data.</text>
</comment>
<feature type="region of interest" description="Disordered" evidence="1">
    <location>
        <begin position="78"/>
        <end position="140"/>
    </location>
</feature>
<accession>A0A7J9F9J2</accession>
<feature type="compositionally biased region" description="Basic and acidic residues" evidence="1">
    <location>
        <begin position="468"/>
        <end position="479"/>
    </location>
</feature>
<dbReference type="EMBL" id="JABEZW010000012">
    <property type="protein sequence ID" value="MBA0781956.1"/>
    <property type="molecule type" value="Genomic_DNA"/>
</dbReference>